<feature type="repeat" description="WD" evidence="3">
    <location>
        <begin position="170"/>
        <end position="201"/>
    </location>
</feature>
<dbReference type="Pfam" id="PF00400">
    <property type="entry name" value="WD40"/>
    <property type="match status" value="8"/>
</dbReference>
<feature type="region of interest" description="Disordered" evidence="4">
    <location>
        <begin position="20"/>
        <end position="65"/>
    </location>
</feature>
<protein>
    <submittedName>
        <fullName evidence="6">Uncharacterized protein isoform X1</fullName>
    </submittedName>
</protein>
<dbReference type="InterPro" id="IPR015943">
    <property type="entry name" value="WD40/YVTN_repeat-like_dom_sf"/>
</dbReference>
<dbReference type="Gene3D" id="2.130.10.10">
    <property type="entry name" value="YVTN repeat-like/Quinoprotein amine dehydrogenase"/>
    <property type="match status" value="1"/>
</dbReference>
<proteinExistence type="predicted"/>
<dbReference type="InterPro" id="IPR011047">
    <property type="entry name" value="Quinoprotein_ADH-like_sf"/>
</dbReference>
<evidence type="ECO:0000256" key="3">
    <source>
        <dbReference type="PROSITE-ProRule" id="PRU00221"/>
    </source>
</evidence>
<keyword evidence="2" id="KW-0677">Repeat</keyword>
<reference evidence="6" key="2">
    <citation type="submission" date="2025-08" db="UniProtKB">
        <authorList>
            <consortium name="RefSeq"/>
        </authorList>
    </citation>
    <scope>IDENTIFICATION</scope>
    <source>
        <tissue evidence="6">Leaf</tissue>
    </source>
</reference>
<dbReference type="AlphaFoldDB" id="A0A9R0I7P3"/>
<feature type="compositionally biased region" description="Acidic residues" evidence="4">
    <location>
        <begin position="20"/>
        <end position="59"/>
    </location>
</feature>
<evidence type="ECO:0000313" key="5">
    <source>
        <dbReference type="Proteomes" id="UP000813463"/>
    </source>
</evidence>
<feature type="repeat" description="WD" evidence="3">
    <location>
        <begin position="202"/>
        <end position="243"/>
    </location>
</feature>
<dbReference type="InterPro" id="IPR019775">
    <property type="entry name" value="WD40_repeat_CS"/>
</dbReference>
<dbReference type="GO" id="GO:0005737">
    <property type="term" value="C:cytoplasm"/>
    <property type="evidence" value="ECO:0007669"/>
    <property type="project" value="UniProtKB-SubCell"/>
</dbReference>
<evidence type="ECO:0000313" key="6">
    <source>
        <dbReference type="RefSeq" id="XP_021844347.2"/>
    </source>
</evidence>
<dbReference type="GeneID" id="110784227"/>
<evidence type="ECO:0000256" key="1">
    <source>
        <dbReference type="ARBA" id="ARBA00022574"/>
    </source>
</evidence>
<dbReference type="RefSeq" id="XP_021844347.2">
    <property type="nucleotide sequence ID" value="XM_021988655.2"/>
</dbReference>
<dbReference type="Proteomes" id="UP000813463">
    <property type="component" value="Chromosome 4"/>
</dbReference>
<gene>
    <name evidence="6" type="primary">LOC110784227</name>
</gene>
<dbReference type="InterPro" id="IPR020472">
    <property type="entry name" value="WD40_PAC1"/>
</dbReference>
<organism evidence="5 6">
    <name type="scientific">Spinacia oleracea</name>
    <name type="common">Spinach</name>
    <dbReference type="NCBI Taxonomy" id="3562"/>
    <lineage>
        <taxon>Eukaryota</taxon>
        <taxon>Viridiplantae</taxon>
        <taxon>Streptophyta</taxon>
        <taxon>Embryophyta</taxon>
        <taxon>Tracheophyta</taxon>
        <taxon>Spermatophyta</taxon>
        <taxon>Magnoliopsida</taxon>
        <taxon>eudicotyledons</taxon>
        <taxon>Gunneridae</taxon>
        <taxon>Pentapetalae</taxon>
        <taxon>Caryophyllales</taxon>
        <taxon>Chenopodiaceae</taxon>
        <taxon>Chenopodioideae</taxon>
        <taxon>Anserineae</taxon>
        <taxon>Spinacia</taxon>
    </lineage>
</organism>
<dbReference type="KEGG" id="soe:110784227"/>
<dbReference type="CDD" id="cd00200">
    <property type="entry name" value="WD40"/>
    <property type="match status" value="1"/>
</dbReference>
<dbReference type="PROSITE" id="PS50294">
    <property type="entry name" value="WD_REPEATS_REGION"/>
    <property type="match status" value="4"/>
</dbReference>
<reference evidence="5" key="1">
    <citation type="journal article" date="2021" name="Nat. Commun.">
        <title>Genomic analyses provide insights into spinach domestication and the genetic basis of agronomic traits.</title>
        <authorList>
            <person name="Cai X."/>
            <person name="Sun X."/>
            <person name="Xu C."/>
            <person name="Sun H."/>
            <person name="Wang X."/>
            <person name="Ge C."/>
            <person name="Zhang Z."/>
            <person name="Wang Q."/>
            <person name="Fei Z."/>
            <person name="Jiao C."/>
            <person name="Wang Q."/>
        </authorList>
    </citation>
    <scope>NUCLEOTIDE SEQUENCE [LARGE SCALE GENOMIC DNA]</scope>
    <source>
        <strain evidence="5">cv. Varoflay</strain>
    </source>
</reference>
<sequence>MDDSDEEGVFIDESDIIDEFIVDDEDLPDIDDDEDDDNGDGDGDDDDDDSASSMDELEEPCDHGVDDSVHVFKGHKKFESIYALACSPTDAALVATGGTDHKAFYWRIGQGDLSKKLVGHKETVSSLAFSSDGLFLASGGLDASVKIWDLSGNVKRSFGGPSEGSEFEWVRWHPNGHLVLAGCTDTNAYLWNTDKDTLLNVFCGHSKAVTCGEYTPDGKTFCTGSEDATLRIWNPRSGESIRVIRDYPYHTSGLTCLAITLDSTLALTGAEDGSFCVTNIATGKIFSSVSLHSESIQCIGLSPSVPWVATGGNDKKLVIWDLQHSASRIICNHEDEVSCLKWLGTSSLVASGCGNGQIVVTDTRSGVTVRTFKGHSRRIESLSVSADDNFLVSASKDSAARVFDISMFK</sequence>
<feature type="repeat" description="WD" evidence="3">
    <location>
        <begin position="117"/>
        <end position="151"/>
    </location>
</feature>
<dbReference type="InterPro" id="IPR051179">
    <property type="entry name" value="WD_repeat_multifunction"/>
</dbReference>
<keyword evidence="5" id="KW-1185">Reference proteome</keyword>
<keyword evidence="1 3" id="KW-0853">WD repeat</keyword>
<dbReference type="PROSITE" id="PS50082">
    <property type="entry name" value="WD_REPEATS_2"/>
    <property type="match status" value="5"/>
</dbReference>
<dbReference type="SUPFAM" id="SSF50998">
    <property type="entry name" value="Quinoprotein alcohol dehydrogenase-like"/>
    <property type="match status" value="1"/>
</dbReference>
<dbReference type="InterPro" id="IPR001680">
    <property type="entry name" value="WD40_rpt"/>
</dbReference>
<dbReference type="PROSITE" id="PS00678">
    <property type="entry name" value="WD_REPEATS_1"/>
    <property type="match status" value="2"/>
</dbReference>
<dbReference type="PANTHER" id="PTHR19857:SF8">
    <property type="entry name" value="ANGIO-ASSOCIATED MIGRATORY CELL PROTEIN"/>
    <property type="match status" value="1"/>
</dbReference>
<dbReference type="PRINTS" id="PR00320">
    <property type="entry name" value="GPROTEINBRPT"/>
</dbReference>
<dbReference type="SMART" id="SM00320">
    <property type="entry name" value="WD40"/>
    <property type="match status" value="8"/>
</dbReference>
<evidence type="ECO:0000256" key="4">
    <source>
        <dbReference type="SAM" id="MobiDB-lite"/>
    </source>
</evidence>
<name>A0A9R0I7P3_SPIOL</name>
<feature type="repeat" description="WD" evidence="3">
    <location>
        <begin position="372"/>
        <end position="409"/>
    </location>
</feature>
<feature type="repeat" description="WD" evidence="3">
    <location>
        <begin position="289"/>
        <end position="323"/>
    </location>
</feature>
<evidence type="ECO:0000256" key="2">
    <source>
        <dbReference type="ARBA" id="ARBA00022737"/>
    </source>
</evidence>
<dbReference type="PANTHER" id="PTHR19857">
    <property type="entry name" value="MITOCHONDRIAL DIVISION PROTEIN 1-RELATED"/>
    <property type="match status" value="1"/>
</dbReference>
<accession>A0A9R0I7P3</accession>